<organism evidence="8">
    <name type="scientific">hydrothermal vent metagenome</name>
    <dbReference type="NCBI Taxonomy" id="652676"/>
    <lineage>
        <taxon>unclassified sequences</taxon>
        <taxon>metagenomes</taxon>
        <taxon>ecological metagenomes</taxon>
    </lineage>
</organism>
<dbReference type="NCBIfam" id="NF001453">
    <property type="entry name" value="PRK00312.1"/>
    <property type="match status" value="1"/>
</dbReference>
<evidence type="ECO:0000256" key="5">
    <source>
        <dbReference type="ARBA" id="ARBA00022603"/>
    </source>
</evidence>
<dbReference type="GO" id="GO:0004719">
    <property type="term" value="F:protein-L-isoaspartate (D-aspartate) O-methyltransferase activity"/>
    <property type="evidence" value="ECO:0007669"/>
    <property type="project" value="UniProtKB-EC"/>
</dbReference>
<reference evidence="8" key="1">
    <citation type="submission" date="2018-06" db="EMBL/GenBank/DDBJ databases">
        <authorList>
            <person name="Zhirakovskaya E."/>
        </authorList>
    </citation>
    <scope>NUCLEOTIDE SEQUENCE</scope>
</reference>
<dbReference type="GO" id="GO:0032259">
    <property type="term" value="P:methylation"/>
    <property type="evidence" value="ECO:0007669"/>
    <property type="project" value="UniProtKB-KW"/>
</dbReference>
<dbReference type="PANTHER" id="PTHR11579:SF0">
    <property type="entry name" value="PROTEIN-L-ISOASPARTATE(D-ASPARTATE) O-METHYLTRANSFERASE"/>
    <property type="match status" value="1"/>
</dbReference>
<protein>
    <recommendedName>
        <fullName evidence="3">protein-L-isoaspartate(D-aspartate) O-methyltransferase</fullName>
        <ecNumber evidence="3">2.1.1.77</ecNumber>
    </recommendedName>
</protein>
<dbReference type="AlphaFoldDB" id="A0A3B0SPT6"/>
<name>A0A3B0SPT6_9ZZZZ</name>
<dbReference type="SUPFAM" id="SSF53335">
    <property type="entry name" value="S-adenosyl-L-methionine-dependent methyltransferases"/>
    <property type="match status" value="1"/>
</dbReference>
<proteinExistence type="inferred from homology"/>
<dbReference type="CDD" id="cd02440">
    <property type="entry name" value="AdoMet_MTases"/>
    <property type="match status" value="1"/>
</dbReference>
<dbReference type="PANTHER" id="PTHR11579">
    <property type="entry name" value="PROTEIN-L-ISOASPARTATE O-METHYLTRANSFERASE"/>
    <property type="match status" value="1"/>
</dbReference>
<evidence type="ECO:0000256" key="6">
    <source>
        <dbReference type="ARBA" id="ARBA00022679"/>
    </source>
</evidence>
<evidence type="ECO:0000256" key="1">
    <source>
        <dbReference type="ARBA" id="ARBA00004496"/>
    </source>
</evidence>
<dbReference type="InterPro" id="IPR000682">
    <property type="entry name" value="PCMT"/>
</dbReference>
<dbReference type="Pfam" id="PF01135">
    <property type="entry name" value="PCMT"/>
    <property type="match status" value="1"/>
</dbReference>
<evidence type="ECO:0000256" key="3">
    <source>
        <dbReference type="ARBA" id="ARBA00011890"/>
    </source>
</evidence>
<gene>
    <name evidence="8" type="ORF">MNBD_ALPHA02-1504</name>
</gene>
<dbReference type="NCBIfam" id="TIGR00080">
    <property type="entry name" value="pimt"/>
    <property type="match status" value="1"/>
</dbReference>
<comment type="subcellular location">
    <subcellularLocation>
        <location evidence="1">Cytoplasm</location>
    </subcellularLocation>
</comment>
<accession>A0A3B0SPT6</accession>
<keyword evidence="6 8" id="KW-0808">Transferase</keyword>
<sequence length="215" mass="24118">MKRTLAEKKVRLLDELRSLGIMDEAILSVINAIPREDFIPRALRRQAYENAALPIDSGQTISQPYIVAYMTQCLRLTKKHKVLEVGTGSGYQAVVLAGLCRRLFTIERHLPLLNGAEVIFKKLNIFNITTLFGNGMKGWPEQAPFDRIMVTAASEEIPSKLLEQLKEGGIMVIPVGAQTETQHIIRITRKGDDYIQENLLPVKFVPMLPGIVHES</sequence>
<dbReference type="PROSITE" id="PS01279">
    <property type="entry name" value="PCMT"/>
    <property type="match status" value="1"/>
</dbReference>
<keyword evidence="4" id="KW-0963">Cytoplasm</keyword>
<dbReference type="EC" id="2.1.1.77" evidence="3"/>
<keyword evidence="7" id="KW-0949">S-adenosyl-L-methionine</keyword>
<dbReference type="InterPro" id="IPR029063">
    <property type="entry name" value="SAM-dependent_MTases_sf"/>
</dbReference>
<keyword evidence="5 8" id="KW-0489">Methyltransferase</keyword>
<evidence type="ECO:0000256" key="4">
    <source>
        <dbReference type="ARBA" id="ARBA00022490"/>
    </source>
</evidence>
<evidence type="ECO:0000256" key="2">
    <source>
        <dbReference type="ARBA" id="ARBA00005369"/>
    </source>
</evidence>
<dbReference type="FunFam" id="3.40.50.150:FF:000010">
    <property type="entry name" value="Protein-L-isoaspartate O-methyltransferase"/>
    <property type="match status" value="1"/>
</dbReference>
<evidence type="ECO:0000313" key="8">
    <source>
        <dbReference type="EMBL" id="VAV96865.1"/>
    </source>
</evidence>
<comment type="similarity">
    <text evidence="2">Belongs to the methyltransferase superfamily. L-isoaspartyl/D-aspartyl protein methyltransferase family.</text>
</comment>
<dbReference type="Gene3D" id="3.40.50.150">
    <property type="entry name" value="Vaccinia Virus protein VP39"/>
    <property type="match status" value="1"/>
</dbReference>
<evidence type="ECO:0000256" key="7">
    <source>
        <dbReference type="ARBA" id="ARBA00022691"/>
    </source>
</evidence>
<dbReference type="HAMAP" id="MF_00090">
    <property type="entry name" value="PIMT"/>
    <property type="match status" value="1"/>
</dbReference>
<dbReference type="GO" id="GO:0005737">
    <property type="term" value="C:cytoplasm"/>
    <property type="evidence" value="ECO:0007669"/>
    <property type="project" value="UniProtKB-SubCell"/>
</dbReference>
<dbReference type="EMBL" id="UOED01000111">
    <property type="protein sequence ID" value="VAV96865.1"/>
    <property type="molecule type" value="Genomic_DNA"/>
</dbReference>